<dbReference type="InterPro" id="IPR027417">
    <property type="entry name" value="P-loop_NTPase"/>
</dbReference>
<name>A0A9X2J7S2_9GAMM</name>
<dbReference type="EMBL" id="JALBWM010000103">
    <property type="protein sequence ID" value="MCO1336075.1"/>
    <property type="molecule type" value="Genomic_DNA"/>
</dbReference>
<keyword evidence="2" id="KW-1185">Reference proteome</keyword>
<comment type="caution">
    <text evidence="1">The sequence shown here is derived from an EMBL/GenBank/DDBJ whole genome shotgun (WGS) entry which is preliminary data.</text>
</comment>
<proteinExistence type="predicted"/>
<dbReference type="RefSeq" id="WP_252471434.1">
    <property type="nucleotide sequence ID" value="NZ_JALBWM010000103.1"/>
</dbReference>
<dbReference type="Proteomes" id="UP001139028">
    <property type="component" value="Unassembled WGS sequence"/>
</dbReference>
<reference evidence="1" key="1">
    <citation type="journal article" date="2022" name="Arch. Microbiol.">
        <title>Microbulbifer okhotskensis sp. nov., isolated from a deep bottom sediment of the Okhotsk Sea.</title>
        <authorList>
            <person name="Romanenko L."/>
            <person name="Kurilenko V."/>
            <person name="Otstavnykh N."/>
            <person name="Velansky P."/>
            <person name="Isaeva M."/>
            <person name="Mikhailov V."/>
        </authorList>
    </citation>
    <scope>NUCLEOTIDE SEQUENCE</scope>
    <source>
        <strain evidence="1">OS29</strain>
    </source>
</reference>
<evidence type="ECO:0000313" key="2">
    <source>
        <dbReference type="Proteomes" id="UP001139028"/>
    </source>
</evidence>
<sequence>MALPHDLVTNLKNRDWRLNNLYWIKDKRGKKVKFRMNPEQREYYENHHTRNIILKARQLGFTTEQCIIQLDCALFESGACALIAHNLDDAKRLFREKVKYAYDQLPDVIKAANPARNDRAGELVFQNGGSMTVSTSFRGGTLRKLHVSEFGKICAKYPDKAREIVTGAFEAVSIDCDVTIESTAEGRQGYFFDYCQSSEKLHSQGASLTALDWKFFFYPWWKNPEYSLSGALSVPERFEKYFAELESKQGINLTDAQKLWYITKEKTLGDDIKREYPSFPAEAFQQSIQGAYYSRQFQRLYKEGRIGSLPDNSHLPVYTFWDIGVGDSTSIWFVRVVGDEYHVIDYYENSGEGIAHYMKVLKERGYNYAEHWAPHDIDNRDFSGNGKSRREMAREGYEIDGETYSLNFNVAPHGSVDGGIESVREVLPKCVFDQEKCDQGIKCLESYRKEWDDKNGCWKDRPLHDWSSHGSDAFRYFAVSVKNIRTMAMSINMGMAY</sequence>
<protein>
    <recommendedName>
        <fullName evidence="3">Terminase</fullName>
    </recommendedName>
</protein>
<evidence type="ECO:0000313" key="1">
    <source>
        <dbReference type="EMBL" id="MCO1336075.1"/>
    </source>
</evidence>
<accession>A0A9X2J7S2</accession>
<dbReference type="Gene3D" id="3.40.50.300">
    <property type="entry name" value="P-loop containing nucleotide triphosphate hydrolases"/>
    <property type="match status" value="1"/>
</dbReference>
<dbReference type="AlphaFoldDB" id="A0A9X2J7S2"/>
<evidence type="ECO:0008006" key="3">
    <source>
        <dbReference type="Google" id="ProtNLM"/>
    </source>
</evidence>
<dbReference type="Gene3D" id="3.30.420.280">
    <property type="match status" value="1"/>
</dbReference>
<organism evidence="1 2">
    <name type="scientific">Microbulbifer okhotskensis</name>
    <dbReference type="NCBI Taxonomy" id="2926617"/>
    <lineage>
        <taxon>Bacteria</taxon>
        <taxon>Pseudomonadati</taxon>
        <taxon>Pseudomonadota</taxon>
        <taxon>Gammaproteobacteria</taxon>
        <taxon>Cellvibrionales</taxon>
        <taxon>Microbulbiferaceae</taxon>
        <taxon>Microbulbifer</taxon>
    </lineage>
</organism>
<gene>
    <name evidence="1" type="ORF">MO867_17225</name>
</gene>